<name>A0A1H8TDI2_9BRAD</name>
<protein>
    <submittedName>
        <fullName evidence="2">Uncharacterized protein</fullName>
    </submittedName>
</protein>
<dbReference type="AlphaFoldDB" id="A0A1H8TDI2"/>
<feature type="region of interest" description="Disordered" evidence="1">
    <location>
        <begin position="41"/>
        <end position="84"/>
    </location>
</feature>
<evidence type="ECO:0000256" key="1">
    <source>
        <dbReference type="SAM" id="MobiDB-lite"/>
    </source>
</evidence>
<feature type="compositionally biased region" description="Basic and acidic residues" evidence="1">
    <location>
        <begin position="45"/>
        <end position="59"/>
    </location>
</feature>
<dbReference type="Proteomes" id="UP000199615">
    <property type="component" value="Unassembled WGS sequence"/>
</dbReference>
<reference evidence="3" key="1">
    <citation type="submission" date="2016-10" db="EMBL/GenBank/DDBJ databases">
        <authorList>
            <person name="Varghese N."/>
            <person name="Submissions S."/>
        </authorList>
    </citation>
    <scope>NUCLEOTIDE SEQUENCE [LARGE SCALE GENOMIC DNA]</scope>
    <source>
        <strain evidence="3">DSM 123</strain>
    </source>
</reference>
<gene>
    <name evidence="2" type="ORF">SAMN05444123_105361</name>
</gene>
<keyword evidence="3" id="KW-1185">Reference proteome</keyword>
<organism evidence="2 3">
    <name type="scientific">Rhodopseudomonas pseudopalustris</name>
    <dbReference type="NCBI Taxonomy" id="1513892"/>
    <lineage>
        <taxon>Bacteria</taxon>
        <taxon>Pseudomonadati</taxon>
        <taxon>Pseudomonadota</taxon>
        <taxon>Alphaproteobacteria</taxon>
        <taxon>Hyphomicrobiales</taxon>
        <taxon>Nitrobacteraceae</taxon>
        <taxon>Rhodopseudomonas</taxon>
    </lineage>
</organism>
<proteinExistence type="predicted"/>
<evidence type="ECO:0000313" key="2">
    <source>
        <dbReference type="EMBL" id="SEO88921.1"/>
    </source>
</evidence>
<dbReference type="EMBL" id="FODT01000005">
    <property type="protein sequence ID" value="SEO88921.1"/>
    <property type="molecule type" value="Genomic_DNA"/>
</dbReference>
<feature type="region of interest" description="Disordered" evidence="1">
    <location>
        <begin position="144"/>
        <end position="164"/>
    </location>
</feature>
<accession>A0A1H8TDI2</accession>
<evidence type="ECO:0000313" key="3">
    <source>
        <dbReference type="Proteomes" id="UP000199615"/>
    </source>
</evidence>
<sequence length="164" mass="18070">MHGDAAVDAPDNDEPRESVAAIERITAVKIETIEIVDVSVAPAADAEHEHAHEHEHEDQPEPTVAAAVSDDGPEDLDALTRHGPGPLEALRFRWSVRRGDDGYYVDETIGTASQPITTGPLSRAEAIGFIDTRERRTRQRFERLRNEIISGPSERGDEDDDSEL</sequence>